<dbReference type="OrthoDB" id="6695444at2"/>
<dbReference type="Proteomes" id="UP000023774">
    <property type="component" value="Unassembled WGS sequence"/>
</dbReference>
<name>N9KRF3_9GAMM</name>
<evidence type="ECO:0000313" key="3">
    <source>
        <dbReference type="EMBL" id="PJO74554.1"/>
    </source>
</evidence>
<evidence type="ECO:0000313" key="2">
    <source>
        <dbReference type="EMBL" id="ENW86607.1"/>
    </source>
</evidence>
<evidence type="ECO:0000256" key="1">
    <source>
        <dbReference type="SAM" id="Coils"/>
    </source>
</evidence>
<dbReference type="RefSeq" id="WP_005171676.1">
    <property type="nucleotide sequence ID" value="NZ_CBDBYO010000024.1"/>
</dbReference>
<proteinExistence type="predicted"/>
<evidence type="ECO:0000313" key="4">
    <source>
        <dbReference type="Proteomes" id="UP000023774"/>
    </source>
</evidence>
<organism evidence="2 4">
    <name type="scientific">Acinetobacter pseudolwoffii</name>
    <dbReference type="NCBI Taxonomy" id="2053287"/>
    <lineage>
        <taxon>Bacteria</taxon>
        <taxon>Pseudomonadati</taxon>
        <taxon>Pseudomonadota</taxon>
        <taxon>Gammaproteobacteria</taxon>
        <taxon>Moraxellales</taxon>
        <taxon>Moraxellaceae</taxon>
        <taxon>Acinetobacter</taxon>
    </lineage>
</organism>
<dbReference type="EMBL" id="PHRG01000008">
    <property type="protein sequence ID" value="PJO74554.1"/>
    <property type="molecule type" value="Genomic_DNA"/>
</dbReference>
<comment type="caution">
    <text evidence="2">The sequence shown here is derived from an EMBL/GenBank/DDBJ whole genome shotgun (WGS) entry which is preliminary data.</text>
</comment>
<dbReference type="PATRIC" id="fig|1217709.3.peg.1607"/>
<keyword evidence="4" id="KW-1185">Reference proteome</keyword>
<dbReference type="AlphaFoldDB" id="N9KRF3"/>
<reference evidence="3 5" key="2">
    <citation type="submission" date="2017-11" db="EMBL/GenBank/DDBJ databases">
        <title>Revising the taxonomy of the Acinetobacter lwoffii group: the description of Acinetobacter pseudolwoffii sp. nov. and emended description of Acinetobacter lwoffii.</title>
        <authorList>
            <person name="Nemec A."/>
            <person name="Radolfova-Krizova L."/>
        </authorList>
    </citation>
    <scope>NUCLEOTIDE SEQUENCE [LARGE SCALE GENOMIC DNA]</scope>
    <source>
        <strain evidence="3 5">ANC 5044</strain>
    </source>
</reference>
<dbReference type="GeneID" id="97177875"/>
<protein>
    <submittedName>
        <fullName evidence="2">Uncharacterized protein</fullName>
    </submittedName>
</protein>
<accession>N9KRF3</accession>
<keyword evidence="1" id="KW-0175">Coiled coil</keyword>
<accession>A0A2H9YPG7</accession>
<dbReference type="Proteomes" id="UP000243446">
    <property type="component" value="Unassembled WGS sequence"/>
</dbReference>
<reference evidence="2 4" key="1">
    <citation type="submission" date="2013-02" db="EMBL/GenBank/DDBJ databases">
        <title>The Genome Sequence of Acinetobacter sp. NIPH 713.</title>
        <authorList>
            <consortium name="The Broad Institute Genome Sequencing Platform"/>
            <consortium name="The Broad Institute Genome Sequencing Center for Infectious Disease"/>
            <person name="Cerqueira G."/>
            <person name="Feldgarden M."/>
            <person name="Courvalin P."/>
            <person name="Perichon B."/>
            <person name="Grillot-Courvalin C."/>
            <person name="Clermont D."/>
            <person name="Rocha E."/>
            <person name="Yoon E.-J."/>
            <person name="Nemec A."/>
            <person name="Walker B."/>
            <person name="Young S.K."/>
            <person name="Zeng Q."/>
            <person name="Gargeya S."/>
            <person name="Fitzgerald M."/>
            <person name="Haas B."/>
            <person name="Abouelleil A."/>
            <person name="Alvarado L."/>
            <person name="Arachchi H.M."/>
            <person name="Berlin A.M."/>
            <person name="Chapman S.B."/>
            <person name="Dewar J."/>
            <person name="Goldberg J."/>
            <person name="Griggs A."/>
            <person name="Gujja S."/>
            <person name="Hansen M."/>
            <person name="Howarth C."/>
            <person name="Imamovic A."/>
            <person name="Larimer J."/>
            <person name="McCowan C."/>
            <person name="Murphy C."/>
            <person name="Neiman D."/>
            <person name="Pearson M."/>
            <person name="Priest M."/>
            <person name="Roberts A."/>
            <person name="Saif S."/>
            <person name="Shea T."/>
            <person name="Sisk P."/>
            <person name="Sykes S."/>
            <person name="Wortman J."/>
            <person name="Nusbaum C."/>
            <person name="Birren B."/>
        </authorList>
    </citation>
    <scope>NUCLEOTIDE SEQUENCE [LARGE SCALE GENOMIC DNA]</scope>
    <source>
        <strain evidence="2 4">NIPH 713</strain>
    </source>
</reference>
<evidence type="ECO:0000313" key="5">
    <source>
        <dbReference type="Proteomes" id="UP000243446"/>
    </source>
</evidence>
<dbReference type="HOGENOM" id="CLU_1197724_0_0_6"/>
<dbReference type="EMBL" id="APRJ01000011">
    <property type="protein sequence ID" value="ENW86607.1"/>
    <property type="molecule type" value="Genomic_DNA"/>
</dbReference>
<sequence>METTKLASAYSRIISGNSNIWEAFPEEKKVCEFSEPLCNSVIKVRNYYIARPYNFLMSLDQWSSITNKIELLTAIRFGMEWDTNNLPEGYLSDPAFHTQMYVKFHNYLMKNVMREAPKIVAEFQKAVFKARFLTTFTIDEVKDIPYLNTQDQLKSALIKAKKLQNQIDKINIVDATRDMFLIQNNKGPITINKNMFIDVFKQDFNPNMIQILKSQGIYLGDPDNVMYRKINNP</sequence>
<gene>
    <name evidence="3" type="ORF">CWI32_12485</name>
    <name evidence="2" type="ORF">F906_01666</name>
</gene>
<feature type="coiled-coil region" evidence="1">
    <location>
        <begin position="146"/>
        <end position="173"/>
    </location>
</feature>